<feature type="compositionally biased region" description="Basic and acidic residues" evidence="1">
    <location>
        <begin position="573"/>
        <end position="602"/>
    </location>
</feature>
<feature type="compositionally biased region" description="Basic and acidic residues" evidence="1">
    <location>
        <begin position="24"/>
        <end position="45"/>
    </location>
</feature>
<accession>A0A812P2N4</accession>
<feature type="non-terminal residue" evidence="2">
    <location>
        <position position="1"/>
    </location>
</feature>
<dbReference type="OrthoDB" id="424670at2759"/>
<dbReference type="AlphaFoldDB" id="A0A812P2N4"/>
<comment type="caution">
    <text evidence="2">The sequence shown here is derived from an EMBL/GenBank/DDBJ whole genome shotgun (WGS) entry which is preliminary data.</text>
</comment>
<dbReference type="Proteomes" id="UP000601435">
    <property type="component" value="Unassembled WGS sequence"/>
</dbReference>
<evidence type="ECO:0000313" key="2">
    <source>
        <dbReference type="EMBL" id="CAE7326294.1"/>
    </source>
</evidence>
<protein>
    <submittedName>
        <fullName evidence="2">Uncharacterized protein</fullName>
    </submittedName>
</protein>
<evidence type="ECO:0000256" key="1">
    <source>
        <dbReference type="SAM" id="MobiDB-lite"/>
    </source>
</evidence>
<feature type="region of interest" description="Disordered" evidence="1">
    <location>
        <begin position="570"/>
        <end position="618"/>
    </location>
</feature>
<evidence type="ECO:0000313" key="3">
    <source>
        <dbReference type="Proteomes" id="UP000601435"/>
    </source>
</evidence>
<dbReference type="EMBL" id="CAJNJA010013661">
    <property type="protein sequence ID" value="CAE7326294.1"/>
    <property type="molecule type" value="Genomic_DNA"/>
</dbReference>
<feature type="region of interest" description="Disordered" evidence="1">
    <location>
        <begin position="1"/>
        <end position="45"/>
    </location>
</feature>
<organism evidence="2 3">
    <name type="scientific">Symbiodinium necroappetens</name>
    <dbReference type="NCBI Taxonomy" id="1628268"/>
    <lineage>
        <taxon>Eukaryota</taxon>
        <taxon>Sar</taxon>
        <taxon>Alveolata</taxon>
        <taxon>Dinophyceae</taxon>
        <taxon>Suessiales</taxon>
        <taxon>Symbiodiniaceae</taxon>
        <taxon>Symbiodinium</taxon>
    </lineage>
</organism>
<sequence>AAVVSDRRNHGLPQDRLAPDVGAEAERQQAHDEGSGDRGLVRLEAWDSRTTSSDAKYVQEMDTIEGDPSRPSSISTMADDTKRWARELCSILVSVMQGRPANIARGILDQNGYEAWRNLTLEMQPSSRQRQLALMAQLSAARCDPAKSLSEQVTRYDCRVCAEDFAAAGAQSDVDRGDAAACRHLLDARPWYDANFFKAGTMRFQSVSGQWLQVENSADYVNQPNPFTLASRQPKPRIAMVSSSPFSVDFFPESGVPPKPSEELLRLSPGQPRAVQRDAEHRERESTEHQGRDAEHQGREPAEHHGPQHDVDEQGRVPPGLEQDELEAYVANSVAQQLQEIDRRDALPRSQPDGPPSAEEVAAHNLTHVPFRRWCEGCVATRSRGDAQSAGANRETRVPVVRIDFYFTSLDDHARPAGQGLLFDWSGAMMLARAAEEVTRLTISLHGKEATILQSDGQPIKAVRAARPVQHHGGGSQSNGGAEQTVRRLGTFATPSPRPGPSLWAQVHGAFLYNVMPGGEMTTYGHIQSESLRRATAEQQLAAQEVDDLCSTGWRWSKDHVEAIAVAGAARKKGTDTDCSDDLRPADPKTAELKASNRDHGDSPASKRAWESTELSPEDLAELDDQAEIEELTRLEGMEVLEYRVREDVEEDTFSPASVATLAWLVPLLAQKWGAPIYIMDVKVPTLYPNASFENMAAASATQARCARHDEATG</sequence>
<feature type="compositionally biased region" description="Basic and acidic residues" evidence="1">
    <location>
        <begin position="275"/>
        <end position="315"/>
    </location>
</feature>
<name>A0A812P2N4_9DINO</name>
<gene>
    <name evidence="2" type="ORF">SNEC2469_LOCUS8228</name>
</gene>
<keyword evidence="3" id="KW-1185">Reference proteome</keyword>
<feature type="region of interest" description="Disordered" evidence="1">
    <location>
        <begin position="252"/>
        <end position="319"/>
    </location>
</feature>
<reference evidence="2" key="1">
    <citation type="submission" date="2021-02" db="EMBL/GenBank/DDBJ databases">
        <authorList>
            <person name="Dougan E. K."/>
            <person name="Rhodes N."/>
            <person name="Thang M."/>
            <person name="Chan C."/>
        </authorList>
    </citation>
    <scope>NUCLEOTIDE SEQUENCE</scope>
</reference>
<proteinExistence type="predicted"/>
<feature type="region of interest" description="Disordered" evidence="1">
    <location>
        <begin position="339"/>
        <end position="359"/>
    </location>
</feature>